<evidence type="ECO:0000313" key="2">
    <source>
        <dbReference type="Proteomes" id="UP001432027"/>
    </source>
</evidence>
<gene>
    <name evidence="1" type="ORF">PENTCL1PPCAC_13797</name>
</gene>
<evidence type="ECO:0000313" key="1">
    <source>
        <dbReference type="EMBL" id="GMS91622.1"/>
    </source>
</evidence>
<reference evidence="1" key="1">
    <citation type="submission" date="2023-10" db="EMBL/GenBank/DDBJ databases">
        <title>Genome assembly of Pristionchus species.</title>
        <authorList>
            <person name="Yoshida K."/>
            <person name="Sommer R.J."/>
        </authorList>
    </citation>
    <scope>NUCLEOTIDE SEQUENCE</scope>
    <source>
        <strain evidence="1">RS0144</strain>
    </source>
</reference>
<keyword evidence="2" id="KW-1185">Reference proteome</keyword>
<dbReference type="Proteomes" id="UP001432027">
    <property type="component" value="Unassembled WGS sequence"/>
</dbReference>
<sequence length="150" mass="17077">HVCDFRVPLEFDLFVSSLSSLEVDRAALKAVEMRTFLPFLLIFLSDLAESIDGGGRQMFDIFHRPVPKPIGFIGGEPLWSRAYERAEGGTARVVFDDDNTAYLMNERSSPRRSLRLRGDLKRVTAMDENNQIGRAERFSVQNLRRKLISA</sequence>
<dbReference type="AlphaFoldDB" id="A0AAV5TBB4"/>
<name>A0AAV5TBB4_9BILA</name>
<organism evidence="1 2">
    <name type="scientific">Pristionchus entomophagus</name>
    <dbReference type="NCBI Taxonomy" id="358040"/>
    <lineage>
        <taxon>Eukaryota</taxon>
        <taxon>Metazoa</taxon>
        <taxon>Ecdysozoa</taxon>
        <taxon>Nematoda</taxon>
        <taxon>Chromadorea</taxon>
        <taxon>Rhabditida</taxon>
        <taxon>Rhabditina</taxon>
        <taxon>Diplogasteromorpha</taxon>
        <taxon>Diplogasteroidea</taxon>
        <taxon>Neodiplogasteridae</taxon>
        <taxon>Pristionchus</taxon>
    </lineage>
</organism>
<dbReference type="EMBL" id="BTSX01000004">
    <property type="protein sequence ID" value="GMS91622.1"/>
    <property type="molecule type" value="Genomic_DNA"/>
</dbReference>
<protein>
    <submittedName>
        <fullName evidence="1">Uncharacterized protein</fullName>
    </submittedName>
</protein>
<accession>A0AAV5TBB4</accession>
<proteinExistence type="predicted"/>
<comment type="caution">
    <text evidence="1">The sequence shown here is derived from an EMBL/GenBank/DDBJ whole genome shotgun (WGS) entry which is preliminary data.</text>
</comment>
<feature type="non-terminal residue" evidence="1">
    <location>
        <position position="1"/>
    </location>
</feature>